<dbReference type="EMBL" id="JELY01000583">
    <property type="protein sequence ID" value="KYF58869.1"/>
    <property type="molecule type" value="Genomic_DNA"/>
</dbReference>
<evidence type="ECO:0000259" key="5">
    <source>
        <dbReference type="PROSITE" id="PS50977"/>
    </source>
</evidence>
<accession>A0A150PT70</accession>
<proteinExistence type="predicted"/>
<keyword evidence="3" id="KW-0804">Transcription</keyword>
<dbReference type="InterPro" id="IPR023772">
    <property type="entry name" value="DNA-bd_HTH_TetR-type_CS"/>
</dbReference>
<reference evidence="6 7" key="1">
    <citation type="submission" date="2014-02" db="EMBL/GenBank/DDBJ databases">
        <title>The small core and large imbalanced accessory genome model reveals a collaborative survival strategy of Sorangium cellulosum strains in nature.</title>
        <authorList>
            <person name="Han K."/>
            <person name="Peng R."/>
            <person name="Blom J."/>
            <person name="Li Y.-Z."/>
        </authorList>
    </citation>
    <scope>NUCLEOTIDE SEQUENCE [LARGE SCALE GENOMIC DNA]</scope>
    <source>
        <strain evidence="6 7">So0157-25</strain>
    </source>
</reference>
<evidence type="ECO:0000256" key="3">
    <source>
        <dbReference type="ARBA" id="ARBA00023163"/>
    </source>
</evidence>
<dbReference type="SUPFAM" id="SSF46689">
    <property type="entry name" value="Homeodomain-like"/>
    <property type="match status" value="1"/>
</dbReference>
<dbReference type="InterPro" id="IPR001647">
    <property type="entry name" value="HTH_TetR"/>
</dbReference>
<dbReference type="PROSITE" id="PS01081">
    <property type="entry name" value="HTH_TETR_1"/>
    <property type="match status" value="1"/>
</dbReference>
<organism evidence="6 7">
    <name type="scientific">Sorangium cellulosum</name>
    <name type="common">Polyangium cellulosum</name>
    <dbReference type="NCBI Taxonomy" id="56"/>
    <lineage>
        <taxon>Bacteria</taxon>
        <taxon>Pseudomonadati</taxon>
        <taxon>Myxococcota</taxon>
        <taxon>Polyangia</taxon>
        <taxon>Polyangiales</taxon>
        <taxon>Polyangiaceae</taxon>
        <taxon>Sorangium</taxon>
    </lineage>
</organism>
<dbReference type="GO" id="GO:0000976">
    <property type="term" value="F:transcription cis-regulatory region binding"/>
    <property type="evidence" value="ECO:0007669"/>
    <property type="project" value="TreeGrafter"/>
</dbReference>
<dbReference type="Proteomes" id="UP000075420">
    <property type="component" value="Unassembled WGS sequence"/>
</dbReference>
<gene>
    <name evidence="6" type="ORF">BE08_11205</name>
</gene>
<feature type="domain" description="HTH tetR-type" evidence="5">
    <location>
        <begin position="17"/>
        <end position="77"/>
    </location>
</feature>
<dbReference type="InterPro" id="IPR009057">
    <property type="entry name" value="Homeodomain-like_sf"/>
</dbReference>
<feature type="DNA-binding region" description="H-T-H motif" evidence="4">
    <location>
        <begin position="40"/>
        <end position="59"/>
    </location>
</feature>
<evidence type="ECO:0000313" key="7">
    <source>
        <dbReference type="Proteomes" id="UP000075420"/>
    </source>
</evidence>
<evidence type="ECO:0000256" key="2">
    <source>
        <dbReference type="ARBA" id="ARBA00023125"/>
    </source>
</evidence>
<dbReference type="Pfam" id="PF00440">
    <property type="entry name" value="TetR_N"/>
    <property type="match status" value="1"/>
</dbReference>
<dbReference type="InterPro" id="IPR041474">
    <property type="entry name" value="NicS_C"/>
</dbReference>
<comment type="caution">
    <text evidence="6">The sequence shown here is derived from an EMBL/GenBank/DDBJ whole genome shotgun (WGS) entry which is preliminary data.</text>
</comment>
<dbReference type="PROSITE" id="PS50977">
    <property type="entry name" value="HTH_TETR_2"/>
    <property type="match status" value="1"/>
</dbReference>
<keyword evidence="2 4" id="KW-0238">DNA-binding</keyword>
<dbReference type="PRINTS" id="PR00455">
    <property type="entry name" value="HTHTETR"/>
</dbReference>
<dbReference type="Pfam" id="PF17938">
    <property type="entry name" value="TetR_C_29"/>
    <property type="match status" value="1"/>
</dbReference>
<dbReference type="GO" id="GO:0003700">
    <property type="term" value="F:DNA-binding transcription factor activity"/>
    <property type="evidence" value="ECO:0007669"/>
    <property type="project" value="TreeGrafter"/>
</dbReference>
<name>A0A150PT70_SORCE</name>
<evidence type="ECO:0000256" key="4">
    <source>
        <dbReference type="PROSITE-ProRule" id="PRU00335"/>
    </source>
</evidence>
<dbReference type="Gene3D" id="1.10.357.10">
    <property type="entry name" value="Tetracycline Repressor, domain 2"/>
    <property type="match status" value="1"/>
</dbReference>
<dbReference type="PANTHER" id="PTHR30055">
    <property type="entry name" value="HTH-TYPE TRANSCRIPTIONAL REGULATOR RUTR"/>
    <property type="match status" value="1"/>
</dbReference>
<evidence type="ECO:0000256" key="1">
    <source>
        <dbReference type="ARBA" id="ARBA00023015"/>
    </source>
</evidence>
<dbReference type="PANTHER" id="PTHR30055:SF234">
    <property type="entry name" value="HTH-TYPE TRANSCRIPTIONAL REGULATOR BETI"/>
    <property type="match status" value="1"/>
</dbReference>
<sequence>MSDASSTGPGRPRGRPGKARPALLEAAIREFAEKGYEGATTAGIARRANLNQPLVHHHFGSKEELFRTVLDVLFAELREAVLPDGELGAPASMIRRFVLFTARRPELARLWMIESARRGHHADYVLEKHIGPMTAMLAPLLRAAARDGVLPDVDPTMLLYALQGLASYPFLVPEQVRKTSGCDPGASEFAERYADTVLAILTGGRRG</sequence>
<dbReference type="SUPFAM" id="SSF48498">
    <property type="entry name" value="Tetracyclin repressor-like, C-terminal domain"/>
    <property type="match status" value="1"/>
</dbReference>
<protein>
    <recommendedName>
        <fullName evidence="5">HTH tetR-type domain-containing protein</fullName>
    </recommendedName>
</protein>
<dbReference type="InterPro" id="IPR036271">
    <property type="entry name" value="Tet_transcr_reg_TetR-rel_C_sf"/>
</dbReference>
<dbReference type="InterPro" id="IPR050109">
    <property type="entry name" value="HTH-type_TetR-like_transc_reg"/>
</dbReference>
<dbReference type="AlphaFoldDB" id="A0A150PT70"/>
<evidence type="ECO:0000313" key="6">
    <source>
        <dbReference type="EMBL" id="KYF58869.1"/>
    </source>
</evidence>
<keyword evidence="1" id="KW-0805">Transcription regulation</keyword>